<gene>
    <name evidence="2" type="ORF">LCGC14_0194620</name>
</gene>
<feature type="transmembrane region" description="Helical" evidence="1">
    <location>
        <begin position="7"/>
        <end position="27"/>
    </location>
</feature>
<protein>
    <submittedName>
        <fullName evidence="2">Uncharacterized protein</fullName>
    </submittedName>
</protein>
<proteinExistence type="predicted"/>
<sequence>MGFVQDNMIIIIAVSAVVLVFFIWAFLTGKFNKGISGLFDNLGDTARENIVKMLWWILGITIVALTALMGLGFLFSGGDDSFFLWDKLGLPGSGS</sequence>
<comment type="caution">
    <text evidence="2">The sequence shown here is derived from an EMBL/GenBank/DDBJ whole genome shotgun (WGS) entry which is preliminary data.</text>
</comment>
<reference evidence="2" key="1">
    <citation type="journal article" date="2015" name="Nature">
        <title>Complex archaea that bridge the gap between prokaryotes and eukaryotes.</title>
        <authorList>
            <person name="Spang A."/>
            <person name="Saw J.H."/>
            <person name="Jorgensen S.L."/>
            <person name="Zaremba-Niedzwiedzka K."/>
            <person name="Martijn J."/>
            <person name="Lind A.E."/>
            <person name="van Eijk R."/>
            <person name="Schleper C."/>
            <person name="Guy L."/>
            <person name="Ettema T.J."/>
        </authorList>
    </citation>
    <scope>NUCLEOTIDE SEQUENCE</scope>
</reference>
<feature type="transmembrane region" description="Helical" evidence="1">
    <location>
        <begin position="53"/>
        <end position="75"/>
    </location>
</feature>
<dbReference type="AlphaFoldDB" id="A0A0F9UK50"/>
<dbReference type="EMBL" id="LAZR01000084">
    <property type="protein sequence ID" value="KKN93630.1"/>
    <property type="molecule type" value="Genomic_DNA"/>
</dbReference>
<name>A0A0F9UK50_9ZZZZ</name>
<evidence type="ECO:0000256" key="1">
    <source>
        <dbReference type="SAM" id="Phobius"/>
    </source>
</evidence>
<keyword evidence="1" id="KW-0812">Transmembrane</keyword>
<keyword evidence="1" id="KW-1133">Transmembrane helix</keyword>
<accession>A0A0F9UK50</accession>
<evidence type="ECO:0000313" key="2">
    <source>
        <dbReference type="EMBL" id="KKN93630.1"/>
    </source>
</evidence>
<keyword evidence="1" id="KW-0472">Membrane</keyword>
<organism evidence="2">
    <name type="scientific">marine sediment metagenome</name>
    <dbReference type="NCBI Taxonomy" id="412755"/>
    <lineage>
        <taxon>unclassified sequences</taxon>
        <taxon>metagenomes</taxon>
        <taxon>ecological metagenomes</taxon>
    </lineage>
</organism>